<accession>A0ABU6D6G6</accession>
<protein>
    <submittedName>
        <fullName evidence="1">Uncharacterized protein</fullName>
    </submittedName>
</protein>
<comment type="caution">
    <text evidence="1">The sequence shown here is derived from an EMBL/GenBank/DDBJ whole genome shotgun (WGS) entry which is preliminary data.</text>
</comment>
<keyword evidence="2" id="KW-1185">Reference proteome</keyword>
<dbReference type="EMBL" id="JAROBY010000003">
    <property type="protein sequence ID" value="MEB4792546.1"/>
    <property type="molecule type" value="Genomic_DNA"/>
</dbReference>
<name>A0ABU6D6G6_9BACL</name>
<evidence type="ECO:0000313" key="2">
    <source>
        <dbReference type="Proteomes" id="UP001355653"/>
    </source>
</evidence>
<sequence>MLTNEVVESEEAVEIETDVIFEQITNLIKELGVTHIFSYDDEWDMVSKEGEINVALEMGVEKFFEEFAFDIEESILTFLFDEGVNSVQEFLDFESPRIKIIKSDVIKFLNKQRNKKVLKTLDTFLQQLNEHGIIVEKFSNAIFTTTIEDVQGRILFLLDMNMEESDTPKQDVVVESLLKINESRKNKLDLALVYSHENLSVYNDHSTKRTYLETAFKENEALPEIPTEQLYLLAYQLWAVQKTPQIEELTGTFVQALEKAAFGHSLHDYLQLKISNINDAMFELIKFPEDKFDLLYRDSFVEGQLFHHTLDKTHKSLLNKVEYEKLRGDIDYRRVVSNVLRVARASNPRLLEDMSKEREIKDYRKKLIQKKISEKLYQNVSEFGLVDYSVNYTHQDIMTGDIFSLNLFEQGGGEEVRKYGILITAICDLPLRFSEKISDGISRNENWVTLYLFDAKPVNLVVEKLKGDFAGKYIWPIMDTGQADTYYALIPTKSAINIDASLLDLCTLNQNGHASIATIPEGSPVFDFKTYHFKEYYETHLKSWSQSIINIENYFSLGANPALRGTEDTILQYIPVLAGLKYSVKLDVEGQKFCAQRIGRLENSRVQKIIQGNASSISRIGTDINPLA</sequence>
<gene>
    <name evidence="1" type="ORF">P5G65_01425</name>
</gene>
<proteinExistence type="predicted"/>
<dbReference type="RefSeq" id="WP_127456686.1">
    <property type="nucleotide sequence ID" value="NZ_JAROBY010000003.1"/>
</dbReference>
<evidence type="ECO:0000313" key="1">
    <source>
        <dbReference type="EMBL" id="MEB4792546.1"/>
    </source>
</evidence>
<reference evidence="1 2" key="1">
    <citation type="submission" date="2023-03" db="EMBL/GenBank/DDBJ databases">
        <title>Bacillus Genome Sequencing.</title>
        <authorList>
            <person name="Dunlap C."/>
        </authorList>
    </citation>
    <scope>NUCLEOTIDE SEQUENCE [LARGE SCALE GENOMIC DNA]</scope>
    <source>
        <strain evidence="1 2">NRS-1351</strain>
    </source>
</reference>
<dbReference type="Proteomes" id="UP001355653">
    <property type="component" value="Unassembled WGS sequence"/>
</dbReference>
<organism evidence="1 2">
    <name type="scientific">Paenibacillus chondroitinus</name>
    <dbReference type="NCBI Taxonomy" id="59842"/>
    <lineage>
        <taxon>Bacteria</taxon>
        <taxon>Bacillati</taxon>
        <taxon>Bacillota</taxon>
        <taxon>Bacilli</taxon>
        <taxon>Bacillales</taxon>
        <taxon>Paenibacillaceae</taxon>
        <taxon>Paenibacillus</taxon>
    </lineage>
</organism>